<feature type="non-terminal residue" evidence="4">
    <location>
        <position position="394"/>
    </location>
</feature>
<evidence type="ECO:0000259" key="3">
    <source>
        <dbReference type="Pfam" id="PF02784"/>
    </source>
</evidence>
<dbReference type="GO" id="GO:0005737">
    <property type="term" value="C:cytoplasm"/>
    <property type="evidence" value="ECO:0007669"/>
    <property type="project" value="TreeGrafter"/>
</dbReference>
<dbReference type="PRINTS" id="PR01179">
    <property type="entry name" value="ODADCRBXLASE"/>
</dbReference>
<keyword evidence="1" id="KW-0663">Pyridoxal phosphate</keyword>
<dbReference type="Gene3D" id="3.20.20.10">
    <property type="entry name" value="Alanine racemase"/>
    <property type="match status" value="1"/>
</dbReference>
<reference evidence="4" key="1">
    <citation type="submission" date="2020-10" db="EMBL/GenBank/DDBJ databases">
        <title>Feather gene expression reveals the developmental basis of iridescence in African starlings.</title>
        <authorList>
            <person name="Rubenstein D.R."/>
        </authorList>
    </citation>
    <scope>NUCLEOTIDE SEQUENCE</scope>
    <source>
        <strain evidence="4">SS15</strain>
        <tissue evidence="4">Liver</tissue>
    </source>
</reference>
<dbReference type="PROSITE" id="PS00878">
    <property type="entry name" value="ODR_DC_2_1"/>
    <property type="match status" value="1"/>
</dbReference>
<evidence type="ECO:0000313" key="4">
    <source>
        <dbReference type="EMBL" id="KAG0115598.1"/>
    </source>
</evidence>
<dbReference type="PROSITE" id="PS00879">
    <property type="entry name" value="ODR_DC_2_2"/>
    <property type="match status" value="1"/>
</dbReference>
<dbReference type="InterPro" id="IPR029066">
    <property type="entry name" value="PLP-binding_barrel"/>
</dbReference>
<dbReference type="InterPro" id="IPR022653">
    <property type="entry name" value="De-COase2_pyr-phos_BS"/>
</dbReference>
<dbReference type="InterPro" id="IPR022644">
    <property type="entry name" value="De-COase2_N"/>
</dbReference>
<reference evidence="5" key="3">
    <citation type="submission" date="2022-01" db="EMBL/GenBank/DDBJ databases">
        <authorList>
            <person name="Rubenstein D.R."/>
        </authorList>
    </citation>
    <scope>NUCLEOTIDE SEQUENCE</scope>
    <source>
        <strain evidence="5">SS15</strain>
        <tissue evidence="5">Liver</tissue>
    </source>
</reference>
<evidence type="ECO:0000256" key="1">
    <source>
        <dbReference type="ARBA" id="ARBA00022898"/>
    </source>
</evidence>
<dbReference type="PANTHER" id="PTHR11482">
    <property type="entry name" value="ARGININE/DIAMINOPIMELATE/ORNITHINE DECARBOXYLASE"/>
    <property type="match status" value="1"/>
</dbReference>
<keyword evidence="2" id="KW-0620">Polyamine biosynthesis</keyword>
<dbReference type="Gene3D" id="2.40.37.10">
    <property type="entry name" value="Lyase, Ornithine Decarboxylase, Chain A, domain 1"/>
    <property type="match status" value="1"/>
</dbReference>
<gene>
    <name evidence="5" type="ORF">IHE44_0008116</name>
    <name evidence="4" type="ORF">IHE44_005727</name>
</gene>
<feature type="domain" description="Orn/DAP/Arg decarboxylase 2 N-terminal" evidence="3">
    <location>
        <begin position="171"/>
        <end position="281"/>
    </location>
</feature>
<dbReference type="InterPro" id="IPR022657">
    <property type="entry name" value="De-COase2_CS"/>
</dbReference>
<dbReference type="Pfam" id="PF02784">
    <property type="entry name" value="Orn_Arg_deC_N"/>
    <property type="match status" value="2"/>
</dbReference>
<dbReference type="PRINTS" id="PR01182">
    <property type="entry name" value="ORNDCRBXLASE"/>
</dbReference>
<dbReference type="EMBL" id="JADDUC020000027">
    <property type="protein sequence ID" value="KAI1231181.1"/>
    <property type="molecule type" value="Genomic_DNA"/>
</dbReference>
<dbReference type="PANTHER" id="PTHR11482:SF4">
    <property type="entry name" value="ANTIZYME INHIBITOR 2"/>
    <property type="match status" value="1"/>
</dbReference>
<evidence type="ECO:0000313" key="6">
    <source>
        <dbReference type="Proteomes" id="UP000618051"/>
    </source>
</evidence>
<feature type="domain" description="Orn/DAP/Arg decarboxylase 2 N-terminal" evidence="3">
    <location>
        <begin position="63"/>
        <end position="169"/>
    </location>
</feature>
<dbReference type="GO" id="GO:0033387">
    <property type="term" value="P:putrescine biosynthetic process from arginine, via ornithine"/>
    <property type="evidence" value="ECO:0007669"/>
    <property type="project" value="TreeGrafter"/>
</dbReference>
<keyword evidence="6" id="KW-1185">Reference proteome</keyword>
<dbReference type="SUPFAM" id="SSF50621">
    <property type="entry name" value="Alanine racemase C-terminal domain-like"/>
    <property type="match status" value="1"/>
</dbReference>
<dbReference type="InterPro" id="IPR002433">
    <property type="entry name" value="Orn_de-COase"/>
</dbReference>
<dbReference type="InterPro" id="IPR000183">
    <property type="entry name" value="Orn/DAP/Arg_de-COase"/>
</dbReference>
<evidence type="ECO:0000313" key="5">
    <source>
        <dbReference type="EMBL" id="KAI1231181.1"/>
    </source>
</evidence>
<organism evidence="4">
    <name type="scientific">Lamprotornis superbus</name>
    <dbReference type="NCBI Taxonomy" id="245042"/>
    <lineage>
        <taxon>Eukaryota</taxon>
        <taxon>Metazoa</taxon>
        <taxon>Chordata</taxon>
        <taxon>Craniata</taxon>
        <taxon>Vertebrata</taxon>
        <taxon>Euteleostomi</taxon>
        <taxon>Archelosauria</taxon>
        <taxon>Archosauria</taxon>
        <taxon>Dinosauria</taxon>
        <taxon>Saurischia</taxon>
        <taxon>Theropoda</taxon>
        <taxon>Coelurosauria</taxon>
        <taxon>Aves</taxon>
        <taxon>Neognathae</taxon>
        <taxon>Neoaves</taxon>
        <taxon>Telluraves</taxon>
        <taxon>Australaves</taxon>
        <taxon>Passeriformes</taxon>
        <taxon>Sturnidae</taxon>
        <taxon>Lamprotornis</taxon>
    </lineage>
</organism>
<dbReference type="Proteomes" id="UP000618051">
    <property type="component" value="Unassembled WGS sequence"/>
</dbReference>
<dbReference type="CDD" id="cd00622">
    <property type="entry name" value="PLPDE_III_ODC"/>
    <property type="match status" value="1"/>
</dbReference>
<dbReference type="AlphaFoldDB" id="A0A835NIA6"/>
<sequence length="394" mass="42854">NPSPTPGGFRASPHPEHHTMNGYLNESNFLMVEEGFTTRDLLENLLGELCQESEQQAFFVADLGDIVKKHLRFLKALPRVKPYFPVKCNSSEGVIRLLAELGAGFACANKAEISRVQGIGVPADRIFYSSPCKQVAHIRYAATHGVRLMAFDNEVELSKVARSHPRASLAFGTTLKSCRHLLETAKEQAVEVVGISFHLGSRGLEPQALAQAVAAAQLVFDMGTELGHHMHLLDIGGGFPGTEDSRAPLEEIAAGINSALDLYFPEGSGVDIIARPGRYYVTSAFTLAVSITALEEIPMEQPGSDEEECGSKKSLVYHLSDGIYGAFSCLLFDSPCPRPRLHKDRIADGLELPLLHVGDWLLFGNMGAYTMPTSSLLTAGPKPQVTYAMSRMAW</sequence>
<protein>
    <recommendedName>
        <fullName evidence="3">Orn/DAP/Arg decarboxylase 2 N-terminal domain-containing protein</fullName>
    </recommendedName>
</protein>
<reference evidence="5 6" key="2">
    <citation type="journal article" date="2021" name="J. Hered.">
        <title>Feather Gene Expression Elucidates the Developmental Basis of Plumage Iridescence in African Starlings.</title>
        <authorList>
            <person name="Rubenstein D.R."/>
            <person name="Corvelo A."/>
            <person name="MacManes M.D."/>
            <person name="Maia R."/>
            <person name="Narzisi G."/>
            <person name="Rousaki A."/>
            <person name="Vandenabeele P."/>
            <person name="Shawkey M.D."/>
            <person name="Solomon J."/>
        </authorList>
    </citation>
    <scope>NUCLEOTIDE SEQUENCE [LARGE SCALE GENOMIC DNA]</scope>
    <source>
        <strain evidence="5">SS15</strain>
    </source>
</reference>
<evidence type="ECO:0000256" key="2">
    <source>
        <dbReference type="ARBA" id="ARBA00023115"/>
    </source>
</evidence>
<proteinExistence type="predicted"/>
<comment type="caution">
    <text evidence="4">The sequence shown here is derived from an EMBL/GenBank/DDBJ whole genome shotgun (WGS) entry which is preliminary data.</text>
</comment>
<dbReference type="EMBL" id="JADDUC010000213">
    <property type="protein sequence ID" value="KAG0115598.1"/>
    <property type="molecule type" value="Genomic_DNA"/>
</dbReference>
<name>A0A835NIA6_9PASS</name>
<accession>A0A835NIA6</accession>
<dbReference type="InterPro" id="IPR009006">
    <property type="entry name" value="Ala_racemase/Decarboxylase_C"/>
</dbReference>
<dbReference type="GO" id="GO:0016831">
    <property type="term" value="F:carboxy-lyase activity"/>
    <property type="evidence" value="ECO:0007669"/>
    <property type="project" value="UniProtKB-ARBA"/>
</dbReference>
<dbReference type="OrthoDB" id="5034579at2759"/>
<dbReference type="SUPFAM" id="SSF51419">
    <property type="entry name" value="PLP-binding barrel"/>
    <property type="match status" value="1"/>
</dbReference>